<dbReference type="Proteomes" id="UP000608522">
    <property type="component" value="Unassembled WGS sequence"/>
</dbReference>
<evidence type="ECO:0008006" key="5">
    <source>
        <dbReference type="Google" id="ProtNLM"/>
    </source>
</evidence>
<organism evidence="3 4">
    <name type="scientific">Streptomyces spororaveus</name>
    <dbReference type="NCBI Taxonomy" id="284039"/>
    <lineage>
        <taxon>Bacteria</taxon>
        <taxon>Bacillati</taxon>
        <taxon>Actinomycetota</taxon>
        <taxon>Actinomycetes</taxon>
        <taxon>Kitasatosporales</taxon>
        <taxon>Streptomycetaceae</taxon>
        <taxon>Streptomyces</taxon>
    </lineage>
</organism>
<keyword evidence="4" id="KW-1185">Reference proteome</keyword>
<keyword evidence="2" id="KW-0812">Transmembrane</keyword>
<evidence type="ECO:0000313" key="4">
    <source>
        <dbReference type="Proteomes" id="UP000608522"/>
    </source>
</evidence>
<feature type="transmembrane region" description="Helical" evidence="2">
    <location>
        <begin position="12"/>
        <end position="33"/>
    </location>
</feature>
<evidence type="ECO:0000256" key="1">
    <source>
        <dbReference type="SAM" id="MobiDB-lite"/>
    </source>
</evidence>
<keyword evidence="2" id="KW-0472">Membrane</keyword>
<protein>
    <recommendedName>
        <fullName evidence="5">Secreted protein</fullName>
    </recommendedName>
</protein>
<feature type="compositionally biased region" description="Basic and acidic residues" evidence="1">
    <location>
        <begin position="49"/>
        <end position="58"/>
    </location>
</feature>
<accession>A0ABQ3TA94</accession>
<gene>
    <name evidence="3" type="ORF">Sspor_28920</name>
</gene>
<reference evidence="4" key="1">
    <citation type="submission" date="2023-07" db="EMBL/GenBank/DDBJ databases">
        <title>Whole genome shotgun sequence of Streptomyces spororaveus NBRC 15456.</title>
        <authorList>
            <person name="Komaki H."/>
            <person name="Tamura T."/>
        </authorList>
    </citation>
    <scope>NUCLEOTIDE SEQUENCE [LARGE SCALE GENOMIC DNA]</scope>
    <source>
        <strain evidence="4">NBRC 15456</strain>
    </source>
</reference>
<feature type="region of interest" description="Disordered" evidence="1">
    <location>
        <begin position="37"/>
        <end position="58"/>
    </location>
</feature>
<evidence type="ECO:0000313" key="3">
    <source>
        <dbReference type="EMBL" id="GHI77331.1"/>
    </source>
</evidence>
<sequence>MADDDGEKLPRIPRLLTLAAAIAWVATVAMIVARGWTAQQTPAPPGRVGKREPPHPHE</sequence>
<evidence type="ECO:0000256" key="2">
    <source>
        <dbReference type="SAM" id="Phobius"/>
    </source>
</evidence>
<dbReference type="EMBL" id="BNED01000005">
    <property type="protein sequence ID" value="GHI77331.1"/>
    <property type="molecule type" value="Genomic_DNA"/>
</dbReference>
<comment type="caution">
    <text evidence="3">The sequence shown here is derived from an EMBL/GenBank/DDBJ whole genome shotgun (WGS) entry which is preliminary data.</text>
</comment>
<proteinExistence type="predicted"/>
<name>A0ABQ3TA94_9ACTN</name>
<keyword evidence="2" id="KW-1133">Transmembrane helix</keyword>